<keyword evidence="2" id="KW-0479">Metal-binding</keyword>
<comment type="similarity">
    <text evidence="1">Belongs to the FAH family.</text>
</comment>
<evidence type="ECO:0000256" key="2">
    <source>
        <dbReference type="ARBA" id="ARBA00022723"/>
    </source>
</evidence>
<dbReference type="RefSeq" id="WP_262489638.1">
    <property type="nucleotide sequence ID" value="NZ_BBNR01000030.1"/>
</dbReference>
<dbReference type="GO" id="GO:0016853">
    <property type="term" value="F:isomerase activity"/>
    <property type="evidence" value="ECO:0007669"/>
    <property type="project" value="UniProtKB-KW"/>
</dbReference>
<keyword evidence="4" id="KW-0413">Isomerase</keyword>
<comment type="caution">
    <text evidence="4">The sequence shown here is derived from an EMBL/GenBank/DDBJ whole genome shotgun (WGS) entry which is preliminary data.</text>
</comment>
<evidence type="ECO:0000313" key="5">
    <source>
        <dbReference type="Proteomes" id="UP000029641"/>
    </source>
</evidence>
<dbReference type="InterPro" id="IPR051121">
    <property type="entry name" value="FAH"/>
</dbReference>
<name>A0A090VW94_9FLAO</name>
<proteinExistence type="inferred from homology"/>
<dbReference type="eggNOG" id="COG0179">
    <property type="taxonomic scope" value="Bacteria"/>
</dbReference>
<evidence type="ECO:0000259" key="3">
    <source>
        <dbReference type="Pfam" id="PF01557"/>
    </source>
</evidence>
<dbReference type="PANTHER" id="PTHR42796">
    <property type="entry name" value="FUMARYLACETOACETATE HYDROLASE DOMAIN-CONTAINING PROTEIN 2A-RELATED"/>
    <property type="match status" value="1"/>
</dbReference>
<sequence>MKIIGIGKNYVNETSEIDAIKTGNQLIFTKPDSSLVTGNKDVPYPKITNEIVYEVELVAKIGKTAKDIAVTDAPSYIAK</sequence>
<organism evidence="4 5">
    <name type="scientific">Jejuia pallidilutea</name>
    <dbReference type="NCBI Taxonomy" id="504487"/>
    <lineage>
        <taxon>Bacteria</taxon>
        <taxon>Pseudomonadati</taxon>
        <taxon>Bacteroidota</taxon>
        <taxon>Flavobacteriia</taxon>
        <taxon>Flavobacteriales</taxon>
        <taxon>Flavobacteriaceae</taxon>
        <taxon>Jejuia</taxon>
    </lineage>
</organism>
<evidence type="ECO:0000313" key="4">
    <source>
        <dbReference type="EMBL" id="GAL68976.1"/>
    </source>
</evidence>
<dbReference type="SUPFAM" id="SSF56529">
    <property type="entry name" value="FAH"/>
    <property type="match status" value="1"/>
</dbReference>
<dbReference type="Gene3D" id="3.90.850.10">
    <property type="entry name" value="Fumarylacetoacetase-like, C-terminal domain"/>
    <property type="match status" value="1"/>
</dbReference>
<dbReference type="InterPro" id="IPR036663">
    <property type="entry name" value="Fumarylacetoacetase_C_sf"/>
</dbReference>
<dbReference type="EMBL" id="BBNR01000030">
    <property type="protein sequence ID" value="GAL68976.1"/>
    <property type="molecule type" value="Genomic_DNA"/>
</dbReference>
<gene>
    <name evidence="4" type="ORF">JCM19301_2912</name>
</gene>
<protein>
    <submittedName>
        <fullName evidence="4">2-hydroxyhepta-2,4-diene-1,7-dioate isomerase</fullName>
    </submittedName>
</protein>
<evidence type="ECO:0000256" key="1">
    <source>
        <dbReference type="ARBA" id="ARBA00010211"/>
    </source>
</evidence>
<accession>A0A090VW94</accession>
<feature type="domain" description="Fumarylacetoacetase-like C-terminal" evidence="3">
    <location>
        <begin position="2"/>
        <end position="78"/>
    </location>
</feature>
<dbReference type="GO" id="GO:0044281">
    <property type="term" value="P:small molecule metabolic process"/>
    <property type="evidence" value="ECO:0007669"/>
    <property type="project" value="UniProtKB-ARBA"/>
</dbReference>
<dbReference type="AlphaFoldDB" id="A0A090VW94"/>
<dbReference type="Pfam" id="PF01557">
    <property type="entry name" value="FAA_hydrolase"/>
    <property type="match status" value="1"/>
</dbReference>
<dbReference type="GO" id="GO:0046872">
    <property type="term" value="F:metal ion binding"/>
    <property type="evidence" value="ECO:0007669"/>
    <property type="project" value="UniProtKB-KW"/>
</dbReference>
<dbReference type="InterPro" id="IPR011234">
    <property type="entry name" value="Fumarylacetoacetase-like_C"/>
</dbReference>
<dbReference type="Proteomes" id="UP000029641">
    <property type="component" value="Unassembled WGS sequence"/>
</dbReference>
<reference evidence="4 5" key="1">
    <citation type="journal article" date="2014" name="Genome Announc.">
        <title>Draft Genome Sequence of Marine Flavobacterium Jejuia pallidilutea Strain 11shimoA1 and Pigmentation Mutants.</title>
        <authorList>
            <person name="Takatani N."/>
            <person name="Nakanishi M."/>
            <person name="Meirelles P."/>
            <person name="Mino S."/>
            <person name="Suda W."/>
            <person name="Oshima K."/>
            <person name="Hattori M."/>
            <person name="Ohkuma M."/>
            <person name="Hosokawa M."/>
            <person name="Miyashita K."/>
            <person name="Thompson F.L."/>
            <person name="Niwa A."/>
            <person name="Sawabe T."/>
            <person name="Sawabe T."/>
        </authorList>
    </citation>
    <scope>NUCLEOTIDE SEQUENCE [LARGE SCALE GENOMIC DNA]</scope>
    <source>
        <strain evidence="4 5">JCM 19301</strain>
    </source>
</reference>
<dbReference type="PANTHER" id="PTHR42796:SF4">
    <property type="entry name" value="FUMARYLACETOACETATE HYDROLASE DOMAIN-CONTAINING PROTEIN 2A"/>
    <property type="match status" value="1"/>
</dbReference>
<dbReference type="STRING" id="504487.JCM19538_1257"/>